<accession>A0AAV6M133</accession>
<organism evidence="6 7">
    <name type="scientific">Cucurbita argyrosperma subsp. sororia</name>
    <dbReference type="NCBI Taxonomy" id="37648"/>
    <lineage>
        <taxon>Eukaryota</taxon>
        <taxon>Viridiplantae</taxon>
        <taxon>Streptophyta</taxon>
        <taxon>Embryophyta</taxon>
        <taxon>Tracheophyta</taxon>
        <taxon>Spermatophyta</taxon>
        <taxon>Magnoliopsida</taxon>
        <taxon>eudicotyledons</taxon>
        <taxon>Gunneridae</taxon>
        <taxon>Pentapetalae</taxon>
        <taxon>rosids</taxon>
        <taxon>fabids</taxon>
        <taxon>Cucurbitales</taxon>
        <taxon>Cucurbitaceae</taxon>
        <taxon>Cucurbiteae</taxon>
        <taxon>Cucurbita</taxon>
    </lineage>
</organism>
<evidence type="ECO:0000256" key="1">
    <source>
        <dbReference type="ARBA" id="ARBA00004123"/>
    </source>
</evidence>
<proteinExistence type="inferred from homology"/>
<evidence type="ECO:0000313" key="6">
    <source>
        <dbReference type="EMBL" id="KAG6573458.1"/>
    </source>
</evidence>
<dbReference type="InterPro" id="IPR005571">
    <property type="entry name" value="RNA_pol_Rpb5_N"/>
</dbReference>
<dbReference type="GO" id="GO:0008374">
    <property type="term" value="F:O-acyltransferase activity"/>
    <property type="evidence" value="ECO:0007669"/>
    <property type="project" value="InterPro"/>
</dbReference>
<protein>
    <submittedName>
        <fullName evidence="6">Lecithin-cholesterol acyltransferase-like 4</fullName>
    </submittedName>
</protein>
<evidence type="ECO:0000256" key="3">
    <source>
        <dbReference type="ARBA" id="ARBA00025765"/>
    </source>
</evidence>
<dbReference type="GO" id="GO:0003677">
    <property type="term" value="F:DNA binding"/>
    <property type="evidence" value="ECO:0007669"/>
    <property type="project" value="InterPro"/>
</dbReference>
<name>A0AAV6M133_9ROSI</name>
<feature type="domain" description="RNA polymerase subunit H/Rpb5 C-terminal" evidence="4">
    <location>
        <begin position="701"/>
        <end position="773"/>
    </location>
</feature>
<dbReference type="GO" id="GO:0003899">
    <property type="term" value="F:DNA-directed RNA polymerase activity"/>
    <property type="evidence" value="ECO:0007669"/>
    <property type="project" value="InterPro"/>
</dbReference>
<keyword evidence="2" id="KW-0539">Nucleus</keyword>
<dbReference type="Proteomes" id="UP000685013">
    <property type="component" value="Chromosome 18"/>
</dbReference>
<dbReference type="GO" id="GO:0006629">
    <property type="term" value="P:lipid metabolic process"/>
    <property type="evidence" value="ECO:0007669"/>
    <property type="project" value="InterPro"/>
</dbReference>
<dbReference type="InterPro" id="IPR000783">
    <property type="entry name" value="RNA_pol_subH/Rpb5_C"/>
</dbReference>
<dbReference type="Pfam" id="PF02450">
    <property type="entry name" value="LCAT"/>
    <property type="match status" value="1"/>
</dbReference>
<feature type="non-terminal residue" evidence="6">
    <location>
        <position position="1"/>
    </location>
</feature>
<dbReference type="NCBIfam" id="NF007129">
    <property type="entry name" value="PRK09570.1"/>
    <property type="match status" value="1"/>
</dbReference>
<reference evidence="6 7" key="1">
    <citation type="journal article" date="2021" name="Hortic Res">
        <title>The domestication of Cucurbita argyrosperma as revealed by the genome of its wild relative.</title>
        <authorList>
            <person name="Barrera-Redondo J."/>
            <person name="Sanchez-de la Vega G."/>
            <person name="Aguirre-Liguori J.A."/>
            <person name="Castellanos-Morales G."/>
            <person name="Gutierrez-Guerrero Y.T."/>
            <person name="Aguirre-Dugua X."/>
            <person name="Aguirre-Planter E."/>
            <person name="Tenaillon M.I."/>
            <person name="Lira-Saade R."/>
            <person name="Eguiarte L.E."/>
        </authorList>
    </citation>
    <scope>NUCLEOTIDE SEQUENCE [LARGE SCALE GENOMIC DNA]</scope>
    <source>
        <strain evidence="6">JBR-2021</strain>
    </source>
</reference>
<feature type="domain" description="RNA polymerase Rpb5 N-terminal" evidence="5">
    <location>
        <begin position="545"/>
        <end position="630"/>
    </location>
</feature>
<gene>
    <name evidence="6" type="primary">LCAT4</name>
    <name evidence="6" type="ORF">SDJN03_27345</name>
</gene>
<keyword evidence="7" id="KW-1185">Reference proteome</keyword>
<evidence type="ECO:0000256" key="2">
    <source>
        <dbReference type="ARBA" id="ARBA00023242"/>
    </source>
</evidence>
<dbReference type="Pfam" id="PF01191">
    <property type="entry name" value="RNA_pol_Rpb5_C"/>
    <property type="match status" value="1"/>
</dbReference>
<dbReference type="EMBL" id="JAGKQH010000018">
    <property type="protein sequence ID" value="KAG6573458.1"/>
    <property type="molecule type" value="Genomic_DNA"/>
</dbReference>
<dbReference type="Pfam" id="PF03871">
    <property type="entry name" value="RNA_pol_Rpb5_N"/>
    <property type="match status" value="1"/>
</dbReference>
<keyword evidence="6" id="KW-0808">Transferase</keyword>
<evidence type="ECO:0000313" key="7">
    <source>
        <dbReference type="Proteomes" id="UP000685013"/>
    </source>
</evidence>
<comment type="similarity">
    <text evidence="3">Belongs to the archaeal Rpo5/eukaryotic RPB5 RNA polymerase subunit family.</text>
</comment>
<evidence type="ECO:0000259" key="4">
    <source>
        <dbReference type="Pfam" id="PF01191"/>
    </source>
</evidence>
<dbReference type="HAMAP" id="MF_00025">
    <property type="entry name" value="RNApol_Rpo5_RPB5"/>
    <property type="match status" value="1"/>
</dbReference>
<dbReference type="GO" id="GO:0055029">
    <property type="term" value="C:nuclear DNA-directed RNA polymerase complex"/>
    <property type="evidence" value="ECO:0007669"/>
    <property type="project" value="UniProtKB-ARBA"/>
</dbReference>
<dbReference type="AlphaFoldDB" id="A0AAV6M133"/>
<dbReference type="FunFam" id="3.40.1340.10:FF:000001">
    <property type="entry name" value="DNA-directed RNA polymerases I, II, and III subunit RPABC1"/>
    <property type="match status" value="1"/>
</dbReference>
<keyword evidence="6" id="KW-0012">Acyltransferase</keyword>
<dbReference type="GO" id="GO:0006351">
    <property type="term" value="P:DNA-templated transcription"/>
    <property type="evidence" value="ECO:0007669"/>
    <property type="project" value="InterPro"/>
</dbReference>
<dbReference type="FunFam" id="3.90.940.20:FF:000001">
    <property type="entry name" value="DNA-directed RNA polymerases I, II, and III subunit RPABC1"/>
    <property type="match status" value="1"/>
</dbReference>
<dbReference type="InterPro" id="IPR014381">
    <property type="entry name" value="Arch_Rpo5/euc_Rpb5"/>
</dbReference>
<dbReference type="PANTHER" id="PTHR11440">
    <property type="entry name" value="LECITHIN-CHOLESTEROL ACYLTRANSFERASE-RELATED"/>
    <property type="match status" value="1"/>
</dbReference>
<comment type="subcellular location">
    <subcellularLocation>
        <location evidence="1">Nucleus</location>
    </subcellularLocation>
</comment>
<evidence type="ECO:0000259" key="5">
    <source>
        <dbReference type="Pfam" id="PF03871"/>
    </source>
</evidence>
<dbReference type="InterPro" id="IPR003386">
    <property type="entry name" value="LACT/PDAT_acylTrfase"/>
</dbReference>
<comment type="caution">
    <text evidence="6">The sequence shown here is derived from an EMBL/GenBank/DDBJ whole genome shotgun (WGS) entry which is preliminary data.</text>
</comment>
<sequence length="774" mass="88534">MAVLLEEIVKSVELWLKLIKKPEPYVDPNLDPVLLVPGVAGSILNAVHEDTGKEERVWVSILGADAKFRTDLWSFYDPSSGETVCFDPKVKIKVPDERNGLYAIDTLDPDMIIGCDSVYYFHDMIVEMTKWGFQEGKTLFGFGYDFRQSNRLPETLDLLAAKLEAVYNASGGKKINLISHSMGGLLVKCFMSLRSDIFEKYVQNWIAIAAPFQGAPGYVTSTFVSGMSFVNGWRENFFISKWSMHQLLIECPSIYELMGSPDFDWQHIPLLEVWREKLDADGNAHKMLESYSLKESVEILTESLSTNMILHDGMDIPLPFNLEILKWANETREILKNAKLPPQVKFYNIYATGLETPHTVCYGDAENPVADLQKLRYIEPKYVYVDGDGTVPVESAMADGLDAVARIGVPGEHQRVLRDHRLFRSLKHWLKAGDPDPFYDPLNDYVILPTAFEVESHVDKGLQVAALKEEWEIISNDQNKPDELCNGKPLVSSITLSRVVGDCPSSRAEACATVIVHPQKEGKQHVELNALSHSCFQLKAMVLSEEEITRLFRIRKTLMQMLKDRGYYVGDLDIDMSRNQFRNKYGDNMKREDLVINKAMRNNSSDQIYIFFPEEPKVGVKTMKTYTNRMKSENVFRAILVVQQNLTPFARTCISEISSKFHLEVFQVLLEIKLQKFCDFHIIVLIIAIFYFLSKEAELMVNVKDHVLIPEHQLLTNEEKKTLLERYTVKETQLPRIQVTDPIARYYGLKRGQVLKIIRPSETAGRYVTYRYVV</sequence>